<reference evidence="6 7" key="1">
    <citation type="submission" date="2024-10" db="EMBL/GenBank/DDBJ databases">
        <title>Updated reference genomes for cyclostephanoid diatoms.</title>
        <authorList>
            <person name="Roberts W.R."/>
            <person name="Alverson A.J."/>
        </authorList>
    </citation>
    <scope>NUCLEOTIDE SEQUENCE [LARGE SCALE GENOMIC DNA]</scope>
    <source>
        <strain evidence="6 7">AJA010-31</strain>
    </source>
</reference>
<evidence type="ECO:0000259" key="5">
    <source>
        <dbReference type="PROSITE" id="PS50102"/>
    </source>
</evidence>
<dbReference type="Proteomes" id="UP001530400">
    <property type="component" value="Unassembled WGS sequence"/>
</dbReference>
<dbReference type="EMBL" id="JALLPJ020000426">
    <property type="protein sequence ID" value="KAL3792538.1"/>
    <property type="molecule type" value="Genomic_DNA"/>
</dbReference>
<evidence type="ECO:0000256" key="2">
    <source>
        <dbReference type="ARBA" id="ARBA00022884"/>
    </source>
</evidence>
<name>A0ABD3PX16_9STRA</name>
<dbReference type="GO" id="GO:0003723">
    <property type="term" value="F:RNA binding"/>
    <property type="evidence" value="ECO:0007669"/>
    <property type="project" value="UniProtKB-UniRule"/>
</dbReference>
<dbReference type="InterPro" id="IPR000504">
    <property type="entry name" value="RRM_dom"/>
</dbReference>
<comment type="caution">
    <text evidence="6">The sequence shown here is derived from an EMBL/GenBank/DDBJ whole genome shotgun (WGS) entry which is preliminary data.</text>
</comment>
<sequence length="382" mass="41323">MATAPIVEKIANPQGGMVDPNTIKSTYASVASDHANKPPSASATTHSVNDAAASGLVEQLAGMELRDGGKPINHLKIPAHQHDERKLFVGGLPTNGRFNLRSSWGLSEAEFLLFFEQFGEVIDSVVMIDRVTKRSRGFGFVTFASQEVALSLLNVSPGKTGMINIQGKSCEIKASEPKSMSSTAPRYIHGSGVQRAVPAPHHHLPPPVQGFAPKPAPHSHHAPTLPVNKGYGYPTSGMTPHPVHPPNDRYYDSRNFDQLYNQNTGYASNSMYSGYQYSGYEAPYPYQHYAQYSHQYSGVPNAQGYYENSSRTTAAAAYSQNYPASGYGAGTYPNGGYYNQNHAASEFAGQMGGTSVPTSVQGAYRSDGSLDSYGEYYEENVE</sequence>
<feature type="region of interest" description="Disordered" evidence="4">
    <location>
        <begin position="359"/>
        <end position="382"/>
    </location>
</feature>
<dbReference type="Pfam" id="PF00076">
    <property type="entry name" value="RRM_1"/>
    <property type="match status" value="1"/>
</dbReference>
<evidence type="ECO:0000256" key="1">
    <source>
        <dbReference type="ARBA" id="ARBA00022737"/>
    </source>
</evidence>
<dbReference type="InterPro" id="IPR035979">
    <property type="entry name" value="RBD_domain_sf"/>
</dbReference>
<dbReference type="InterPro" id="IPR012677">
    <property type="entry name" value="Nucleotide-bd_a/b_plait_sf"/>
</dbReference>
<organism evidence="6 7">
    <name type="scientific">Cyclotella atomus</name>
    <dbReference type="NCBI Taxonomy" id="382360"/>
    <lineage>
        <taxon>Eukaryota</taxon>
        <taxon>Sar</taxon>
        <taxon>Stramenopiles</taxon>
        <taxon>Ochrophyta</taxon>
        <taxon>Bacillariophyta</taxon>
        <taxon>Coscinodiscophyceae</taxon>
        <taxon>Thalassiosirophycidae</taxon>
        <taxon>Stephanodiscales</taxon>
        <taxon>Stephanodiscaceae</taxon>
        <taxon>Cyclotella</taxon>
    </lineage>
</organism>
<gene>
    <name evidence="6" type="ORF">ACHAWO_008409</name>
</gene>
<dbReference type="PROSITE" id="PS50102">
    <property type="entry name" value="RRM"/>
    <property type="match status" value="1"/>
</dbReference>
<dbReference type="SMART" id="SM00360">
    <property type="entry name" value="RRM"/>
    <property type="match status" value="1"/>
</dbReference>
<proteinExistence type="predicted"/>
<dbReference type="SUPFAM" id="SSF54928">
    <property type="entry name" value="RNA-binding domain, RBD"/>
    <property type="match status" value="1"/>
</dbReference>
<keyword evidence="2 3" id="KW-0694">RNA-binding</keyword>
<dbReference type="Gene3D" id="3.30.70.330">
    <property type="match status" value="1"/>
</dbReference>
<evidence type="ECO:0000313" key="6">
    <source>
        <dbReference type="EMBL" id="KAL3792538.1"/>
    </source>
</evidence>
<dbReference type="AlphaFoldDB" id="A0ABD3PX16"/>
<evidence type="ECO:0000313" key="7">
    <source>
        <dbReference type="Proteomes" id="UP001530400"/>
    </source>
</evidence>
<dbReference type="PANTHER" id="PTHR48032">
    <property type="entry name" value="RNA-BINDING PROTEIN MUSASHI HOMOLOG RBP6"/>
    <property type="match status" value="1"/>
</dbReference>
<keyword evidence="1" id="KW-0677">Repeat</keyword>
<feature type="domain" description="RRM" evidence="5">
    <location>
        <begin position="85"/>
        <end position="177"/>
    </location>
</feature>
<dbReference type="PANTHER" id="PTHR48032:SF6">
    <property type="entry name" value="RNA-BINDING (RRM_RBD_RNP MOTIFS) FAMILY PROTEIN"/>
    <property type="match status" value="1"/>
</dbReference>
<protein>
    <recommendedName>
        <fullName evidence="5">RRM domain-containing protein</fullName>
    </recommendedName>
</protein>
<evidence type="ECO:0000256" key="4">
    <source>
        <dbReference type="SAM" id="MobiDB-lite"/>
    </source>
</evidence>
<keyword evidence="7" id="KW-1185">Reference proteome</keyword>
<accession>A0ABD3PX16</accession>
<evidence type="ECO:0000256" key="3">
    <source>
        <dbReference type="PROSITE-ProRule" id="PRU00176"/>
    </source>
</evidence>